<dbReference type="RefSeq" id="WP_181759464.1">
    <property type="nucleotide sequence ID" value="NZ_BMCR01000002.1"/>
</dbReference>
<proteinExistence type="predicted"/>
<reference evidence="1 2" key="1">
    <citation type="submission" date="2020-07" db="EMBL/GenBank/DDBJ databases">
        <authorList>
            <person name="Li M."/>
        </authorList>
    </citation>
    <scope>NUCLEOTIDE SEQUENCE [LARGE SCALE GENOMIC DNA]</scope>
    <source>
        <strain evidence="1 2">DSM 23284</strain>
    </source>
</reference>
<sequence length="328" mass="35116">MSALFGGAGQTIPQMAWNHIPVASLDQLGCPASQELRLLRQAVGEGPDQDAGGAPSDLTPAGAPLEVAFVWPSGELRVSADPCPGAGARARLLSCLSGLTAALSPDQARHVERVAAWQRAHGSRFGGWLGYRVIGGILRSKLYLDVPRGAPWETWEEEVCGRAPVLPSRGLRLSMIGLDTRSGGLELYYRCDRLFPKELDTLLTRLRLPERGGEVVALVAALTRRSIRFELPSYDMGFSYAFDGQGRPQAFTWYSVAEALLGPPDRVREAILRVGRAAGWDQDAYARLTDARAVPGHGLVGAVLAPELPMQVTATVAASRPQGEAGDA</sequence>
<dbReference type="Proteomes" id="UP000559404">
    <property type="component" value="Unassembled WGS sequence"/>
</dbReference>
<dbReference type="AlphaFoldDB" id="A0A838XL91"/>
<accession>A0A838XL91</accession>
<name>A0A838XL91_9HYPH</name>
<comment type="caution">
    <text evidence="1">The sequence shown here is derived from an EMBL/GenBank/DDBJ whole genome shotgun (WGS) entry which is preliminary data.</text>
</comment>
<keyword evidence="2" id="KW-1185">Reference proteome</keyword>
<evidence type="ECO:0000313" key="1">
    <source>
        <dbReference type="EMBL" id="MBA4611275.1"/>
    </source>
</evidence>
<dbReference type="EMBL" id="JACEON010000004">
    <property type="protein sequence ID" value="MBA4611275.1"/>
    <property type="molecule type" value="Genomic_DNA"/>
</dbReference>
<evidence type="ECO:0000313" key="2">
    <source>
        <dbReference type="Proteomes" id="UP000559404"/>
    </source>
</evidence>
<reference evidence="1 2" key="2">
    <citation type="submission" date="2020-08" db="EMBL/GenBank/DDBJ databases">
        <title>Stappia taiwanensis sp. nov., isolated from a coastal thermal spring.</title>
        <authorList>
            <person name="Kampfer P."/>
        </authorList>
    </citation>
    <scope>NUCLEOTIDE SEQUENCE [LARGE SCALE GENOMIC DNA]</scope>
    <source>
        <strain evidence="1 2">DSM 23284</strain>
    </source>
</reference>
<gene>
    <name evidence="1" type="ORF">H1W37_06415</name>
</gene>
<protein>
    <submittedName>
        <fullName evidence="1">Uncharacterized protein</fullName>
    </submittedName>
</protein>
<organism evidence="1 2">
    <name type="scientific">Stappia taiwanensis</name>
    <dbReference type="NCBI Taxonomy" id="992267"/>
    <lineage>
        <taxon>Bacteria</taxon>
        <taxon>Pseudomonadati</taxon>
        <taxon>Pseudomonadota</taxon>
        <taxon>Alphaproteobacteria</taxon>
        <taxon>Hyphomicrobiales</taxon>
        <taxon>Stappiaceae</taxon>
        <taxon>Stappia</taxon>
    </lineage>
</organism>